<evidence type="ECO:0000256" key="1">
    <source>
        <dbReference type="SAM" id="Coils"/>
    </source>
</evidence>
<organism evidence="4 5">
    <name type="scientific">Chlamydomonas eustigma</name>
    <dbReference type="NCBI Taxonomy" id="1157962"/>
    <lineage>
        <taxon>Eukaryota</taxon>
        <taxon>Viridiplantae</taxon>
        <taxon>Chlorophyta</taxon>
        <taxon>core chlorophytes</taxon>
        <taxon>Chlorophyceae</taxon>
        <taxon>CS clade</taxon>
        <taxon>Chlamydomonadales</taxon>
        <taxon>Chlamydomonadaceae</taxon>
        <taxon>Chlamydomonas</taxon>
    </lineage>
</organism>
<accession>A0A250X0J1</accession>
<dbReference type="AlphaFoldDB" id="A0A250X0J1"/>
<dbReference type="SMART" id="SM00582">
    <property type="entry name" value="RPR"/>
    <property type="match status" value="1"/>
</dbReference>
<dbReference type="InterPro" id="IPR006569">
    <property type="entry name" value="CID_dom"/>
</dbReference>
<feature type="coiled-coil region" evidence="1">
    <location>
        <begin position="215"/>
        <end position="263"/>
    </location>
</feature>
<dbReference type="OrthoDB" id="10069473at2759"/>
<evidence type="ECO:0000313" key="4">
    <source>
        <dbReference type="EMBL" id="GAX76459.1"/>
    </source>
</evidence>
<name>A0A250X0J1_9CHLO</name>
<feature type="compositionally biased region" description="Polar residues" evidence="2">
    <location>
        <begin position="372"/>
        <end position="389"/>
    </location>
</feature>
<feature type="domain" description="CID" evidence="3">
    <location>
        <begin position="1"/>
        <end position="132"/>
    </location>
</feature>
<dbReference type="PANTHER" id="PTHR12460">
    <property type="entry name" value="CYCLIN-DEPENDENT KINASE INHIBITOR-RELATED PROTEIN"/>
    <property type="match status" value="1"/>
</dbReference>
<dbReference type="PROSITE" id="PS51391">
    <property type="entry name" value="CID"/>
    <property type="match status" value="1"/>
</dbReference>
<dbReference type="STRING" id="1157962.A0A250X0J1"/>
<feature type="region of interest" description="Disordered" evidence="2">
    <location>
        <begin position="523"/>
        <end position="553"/>
    </location>
</feature>
<reference evidence="4 5" key="1">
    <citation type="submission" date="2017-08" db="EMBL/GenBank/DDBJ databases">
        <title>Acidophilic green algal genome provides insights into adaptation to an acidic environment.</title>
        <authorList>
            <person name="Hirooka S."/>
            <person name="Hirose Y."/>
            <person name="Kanesaki Y."/>
            <person name="Higuchi S."/>
            <person name="Fujiwara T."/>
            <person name="Onuma R."/>
            <person name="Era A."/>
            <person name="Ohbayashi R."/>
            <person name="Uzuka A."/>
            <person name="Nozaki H."/>
            <person name="Yoshikawa H."/>
            <person name="Miyagishima S.Y."/>
        </authorList>
    </citation>
    <scope>NUCLEOTIDE SEQUENCE [LARGE SCALE GENOMIC DNA]</scope>
    <source>
        <strain evidence="4 5">NIES-2499</strain>
    </source>
</reference>
<dbReference type="EMBL" id="BEGY01000017">
    <property type="protein sequence ID" value="GAX76459.1"/>
    <property type="molecule type" value="Genomic_DNA"/>
</dbReference>
<feature type="region of interest" description="Disordered" evidence="2">
    <location>
        <begin position="459"/>
        <end position="488"/>
    </location>
</feature>
<keyword evidence="1" id="KW-0175">Coiled coil</keyword>
<dbReference type="Proteomes" id="UP000232323">
    <property type="component" value="Unassembled WGS sequence"/>
</dbReference>
<dbReference type="SUPFAM" id="SSF48464">
    <property type="entry name" value="ENTH/VHS domain"/>
    <property type="match status" value="1"/>
</dbReference>
<keyword evidence="5" id="KW-1185">Reference proteome</keyword>
<dbReference type="InterPro" id="IPR008942">
    <property type="entry name" value="ENTH_VHS"/>
</dbReference>
<gene>
    <name evidence="4" type="ORF">CEUSTIGMA_g3904.t1</name>
</gene>
<sequence length="553" mass="58020">MEVPKQVLKGKLAALNATQASIETTAKYILFYSDDAEAIVQVWYEEFARSPTDRKLSLLYVANHVMQLGKKKAKDWVAEFSKVLEKSFKSFAQKADEKSKGSAERMAKIWADRGIMSTSLSRQLCAMLKGKEPAPPSSMASSDLKKLQASGKLPDVLLEVSKAEQSALFTINKAKLIKASVPTDGTYAEVASAKDVYTNCVKAIHVEVTARKTALAELKAMISRQESAISKSEEQGRTFEALKQSVEGRLHILQQQKQQQEAEAAASAAAAAAAAAAQAAVQPPAAGASTSGTASMLQAPWPGSIMPTSQPGGMIPVPMAGHQMPGQAMGMMGMSVAGPGGDGMLGMMPGMMPPGGPSMMMMPQVSAAPAPDSSSTMPSPYPMDQQQQSGNGGHYQFHPEGSFMGQEDQQQQVSSSGGGDFQMTDDLAAQLAAHLSNQDALLSLAKSIAEFMPQDGLLDLSGGGNGDDVQQQLHQQPGHESTSSALSGISHSQAASGAYGTDLGFNGTGNSFQFQGMGGGANMFQPMDAVGRTDGEGSPVAPGMDEYDPDDPV</sequence>
<dbReference type="Gene3D" id="1.25.40.90">
    <property type="match status" value="1"/>
</dbReference>
<comment type="caution">
    <text evidence="4">The sequence shown here is derived from an EMBL/GenBank/DDBJ whole genome shotgun (WGS) entry which is preliminary data.</text>
</comment>
<evidence type="ECO:0000313" key="5">
    <source>
        <dbReference type="Proteomes" id="UP000232323"/>
    </source>
</evidence>
<feature type="compositionally biased region" description="Polar residues" evidence="2">
    <location>
        <begin position="469"/>
        <end position="488"/>
    </location>
</feature>
<protein>
    <recommendedName>
        <fullName evidence="3">CID domain-containing protein</fullName>
    </recommendedName>
</protein>
<evidence type="ECO:0000256" key="2">
    <source>
        <dbReference type="SAM" id="MobiDB-lite"/>
    </source>
</evidence>
<proteinExistence type="predicted"/>
<dbReference type="CDD" id="cd16981">
    <property type="entry name" value="CID_RPRD_like"/>
    <property type="match status" value="1"/>
</dbReference>
<feature type="compositionally biased region" description="Low complexity" evidence="2">
    <location>
        <begin position="405"/>
        <end position="415"/>
    </location>
</feature>
<evidence type="ECO:0000259" key="3">
    <source>
        <dbReference type="PROSITE" id="PS51391"/>
    </source>
</evidence>
<feature type="region of interest" description="Disordered" evidence="2">
    <location>
        <begin position="366"/>
        <end position="421"/>
    </location>
</feature>
<dbReference type="Pfam" id="PF04818">
    <property type="entry name" value="CID"/>
    <property type="match status" value="1"/>
</dbReference>